<organism evidence="1 2">
    <name type="scientific">Leucogyrophana mollusca</name>
    <dbReference type="NCBI Taxonomy" id="85980"/>
    <lineage>
        <taxon>Eukaryota</taxon>
        <taxon>Fungi</taxon>
        <taxon>Dikarya</taxon>
        <taxon>Basidiomycota</taxon>
        <taxon>Agaricomycotina</taxon>
        <taxon>Agaricomycetes</taxon>
        <taxon>Agaricomycetidae</taxon>
        <taxon>Boletales</taxon>
        <taxon>Boletales incertae sedis</taxon>
        <taxon>Leucogyrophana</taxon>
    </lineage>
</organism>
<dbReference type="EMBL" id="MU266888">
    <property type="protein sequence ID" value="KAH7917954.1"/>
    <property type="molecule type" value="Genomic_DNA"/>
</dbReference>
<evidence type="ECO:0000313" key="2">
    <source>
        <dbReference type="Proteomes" id="UP000790709"/>
    </source>
</evidence>
<evidence type="ECO:0000313" key="1">
    <source>
        <dbReference type="EMBL" id="KAH7917954.1"/>
    </source>
</evidence>
<keyword evidence="2" id="KW-1185">Reference proteome</keyword>
<name>A0ACB8AXG3_9AGAM</name>
<comment type="caution">
    <text evidence="1">The sequence shown here is derived from an EMBL/GenBank/DDBJ whole genome shotgun (WGS) entry which is preliminary data.</text>
</comment>
<dbReference type="Proteomes" id="UP000790709">
    <property type="component" value="Unassembled WGS sequence"/>
</dbReference>
<reference evidence="1" key="1">
    <citation type="journal article" date="2021" name="New Phytol.">
        <title>Evolutionary innovations through gain and loss of genes in the ectomycorrhizal Boletales.</title>
        <authorList>
            <person name="Wu G."/>
            <person name="Miyauchi S."/>
            <person name="Morin E."/>
            <person name="Kuo A."/>
            <person name="Drula E."/>
            <person name="Varga T."/>
            <person name="Kohler A."/>
            <person name="Feng B."/>
            <person name="Cao Y."/>
            <person name="Lipzen A."/>
            <person name="Daum C."/>
            <person name="Hundley H."/>
            <person name="Pangilinan J."/>
            <person name="Johnson J."/>
            <person name="Barry K."/>
            <person name="LaButti K."/>
            <person name="Ng V."/>
            <person name="Ahrendt S."/>
            <person name="Min B."/>
            <person name="Choi I.G."/>
            <person name="Park H."/>
            <person name="Plett J.M."/>
            <person name="Magnuson J."/>
            <person name="Spatafora J.W."/>
            <person name="Nagy L.G."/>
            <person name="Henrissat B."/>
            <person name="Grigoriev I.V."/>
            <person name="Yang Z.L."/>
            <person name="Xu J."/>
            <person name="Martin F.M."/>
        </authorList>
    </citation>
    <scope>NUCLEOTIDE SEQUENCE</scope>
    <source>
        <strain evidence="1">KUC20120723A-06</strain>
    </source>
</reference>
<accession>A0ACB8AXG3</accession>
<protein>
    <submittedName>
        <fullName evidence="1">Uncharacterized protein</fullName>
    </submittedName>
</protein>
<gene>
    <name evidence="1" type="ORF">BV22DRAFT_1123893</name>
</gene>
<proteinExistence type="predicted"/>
<sequence length="390" mass="41920">MGGALVSALALGAFSRFDPKPVIGPMLPGAFVAAILFGYATTQACISFSIHTYAPQRFPHVQAVASCIRTTFPAGRDRVVIESLHQPRTVIPSSLKPLNPFPTNLEATLVSFLVRVVYRPRARKIHTSKSSSSSSPLALPAFGIIDARFGTGIAHSLKSQYHTASVTPYGVTTVASAQFTETGVVTKYTPQFQITLAIATQILHTKSANIAGLAPVSVALGSRPSGHADTKTPQLVLDHAAELRGHKTRVHTLSRCPNAPFAEMRLVASKPFLRPKNRLNSPNGVYECVAGCVGSRPPPAVLERCRTSGPRHLEVDSLRSTAAIIHRNDKTVQDTSHSATWQESTTSSMRGHRCRWEKANRSACSVAVAAPKSKCTPETERGAMPVHPAW</sequence>